<organism evidence="1 2">
    <name type="scientific">Spiroplasma taiwanense CT-1</name>
    <dbReference type="NCBI Taxonomy" id="1276220"/>
    <lineage>
        <taxon>Bacteria</taxon>
        <taxon>Bacillati</taxon>
        <taxon>Mycoplasmatota</taxon>
        <taxon>Mollicutes</taxon>
        <taxon>Entomoplasmatales</taxon>
        <taxon>Spiroplasmataceae</taxon>
        <taxon>Spiroplasma</taxon>
    </lineage>
</organism>
<dbReference type="AlphaFoldDB" id="S5LTS8"/>
<accession>S5LTS8</accession>
<dbReference type="EMBL" id="CP005074">
    <property type="protein sequence ID" value="AGR41119.1"/>
    <property type="molecule type" value="Genomic_DNA"/>
</dbReference>
<sequence>MQVLTFQKKINYILEKIAEYNKINNDIKRFGIFNSFNIFHEIDGENLYFDMKNTDDEGGISLASIISEQWIQINTSLDNEINWLIKTINRFIEKAKESMKKARELAKPHVGILIYDEFTDSYYLNPITGPILLRSKEIAKEISSTRIDIFNIFINLKSIFLEDHQLGEIIGKSSEFIIEKIHKSLKFIKESELKLARIEGIPRYVANLIQNNDKLLFNSYATVDFGLEIIKINKVNEVLIEAEKLKIDQLEKIYLQVRRDEEVSKIMIDLARSLISKNDPKMYFQEGSSGLWFLSKEGKKTIQNLNIIDFIDNDINEINFEIN</sequence>
<dbReference type="Proteomes" id="UP000014984">
    <property type="component" value="Chromosome"/>
</dbReference>
<dbReference type="OrthoDB" id="388251at2"/>
<name>S5LTS8_9MOLU</name>
<dbReference type="STRING" id="1276220.STAIW_v1c04770"/>
<protein>
    <submittedName>
        <fullName evidence="1">Uncharacterized protein</fullName>
    </submittedName>
</protein>
<dbReference type="PATRIC" id="fig|1276220.3.peg.482"/>
<keyword evidence="2" id="KW-1185">Reference proteome</keyword>
<dbReference type="KEGG" id="stai:STAIW_v1c04770"/>
<proteinExistence type="predicted"/>
<gene>
    <name evidence="1" type="ORF">STAIW_v1c04770</name>
</gene>
<reference evidence="1 2" key="1">
    <citation type="journal article" date="2013" name="Genome Biol. Evol.">
        <title>Comparison of metabolic capacities and inference of gene content evolution in mosquito-associated Spiroplasma diminutum and S. taiwanense.</title>
        <authorList>
            <person name="Lo W.S."/>
            <person name="Ku C."/>
            <person name="Chen L.L."/>
            <person name="Chang T.H."/>
            <person name="Kuo C.H."/>
        </authorList>
    </citation>
    <scope>NUCLEOTIDE SEQUENCE [LARGE SCALE GENOMIC DNA]</scope>
    <source>
        <strain evidence="1">CT-1</strain>
    </source>
</reference>
<dbReference type="HOGENOM" id="CLU_852347_0_0_14"/>
<evidence type="ECO:0000313" key="1">
    <source>
        <dbReference type="EMBL" id="AGR41119.1"/>
    </source>
</evidence>
<dbReference type="RefSeq" id="WP_020834258.1">
    <property type="nucleotide sequence ID" value="NC_021846.1"/>
</dbReference>
<evidence type="ECO:0000313" key="2">
    <source>
        <dbReference type="Proteomes" id="UP000014984"/>
    </source>
</evidence>